<keyword evidence="1" id="KW-0812">Transmembrane</keyword>
<feature type="transmembrane region" description="Helical" evidence="1">
    <location>
        <begin position="15"/>
        <end position="36"/>
    </location>
</feature>
<proteinExistence type="predicted"/>
<accession>A0ABR6ARY7</accession>
<keyword evidence="1" id="KW-1133">Transmembrane helix</keyword>
<protein>
    <submittedName>
        <fullName evidence="2">Uncharacterized protein</fullName>
    </submittedName>
</protein>
<reference evidence="2 3" key="1">
    <citation type="submission" date="2020-07" db="EMBL/GenBank/DDBJ databases">
        <title>Genomic Encyclopedia of Type Strains, Phase IV (KMG-V): Genome sequencing to study the core and pangenomes of soil and plant-associated prokaryotes.</title>
        <authorList>
            <person name="Whitman W."/>
        </authorList>
    </citation>
    <scope>NUCLEOTIDE SEQUENCE [LARGE SCALE GENOMIC DNA]</scope>
    <source>
        <strain evidence="2 3">RH4WT92</strain>
    </source>
</reference>
<keyword evidence="1" id="KW-0472">Membrane</keyword>
<organism evidence="2 3">
    <name type="scientific">Brucella intermedia</name>
    <dbReference type="NCBI Taxonomy" id="94625"/>
    <lineage>
        <taxon>Bacteria</taxon>
        <taxon>Pseudomonadati</taxon>
        <taxon>Pseudomonadota</taxon>
        <taxon>Alphaproteobacteria</taxon>
        <taxon>Hyphomicrobiales</taxon>
        <taxon>Brucellaceae</taxon>
        <taxon>Brucella/Ochrobactrum group</taxon>
        <taxon>Brucella</taxon>
    </lineage>
</organism>
<gene>
    <name evidence="2" type="ORF">FHW20_003176</name>
</gene>
<sequence length="67" mass="8034">MHDIGLETAEPFNKIALLFFFFYLFFSSHKFVFYCLSDKRRNFIIADQVRNALLSFQRDSNFCLVQI</sequence>
<name>A0ABR6ARY7_9HYPH</name>
<evidence type="ECO:0000313" key="2">
    <source>
        <dbReference type="EMBL" id="MBA8852222.1"/>
    </source>
</evidence>
<evidence type="ECO:0000313" key="3">
    <source>
        <dbReference type="Proteomes" id="UP000578622"/>
    </source>
</evidence>
<dbReference type="EMBL" id="JACGXG010000003">
    <property type="protein sequence ID" value="MBA8852222.1"/>
    <property type="molecule type" value="Genomic_DNA"/>
</dbReference>
<keyword evidence="3" id="KW-1185">Reference proteome</keyword>
<dbReference type="Proteomes" id="UP000578622">
    <property type="component" value="Unassembled WGS sequence"/>
</dbReference>
<comment type="caution">
    <text evidence="2">The sequence shown here is derived from an EMBL/GenBank/DDBJ whole genome shotgun (WGS) entry which is preliminary data.</text>
</comment>
<evidence type="ECO:0000256" key="1">
    <source>
        <dbReference type="SAM" id="Phobius"/>
    </source>
</evidence>